<dbReference type="InterPro" id="IPR051396">
    <property type="entry name" value="Bact_Antivir_Def_Nuclease"/>
</dbReference>
<keyword evidence="4" id="KW-1185">Reference proteome</keyword>
<proteinExistence type="predicted"/>
<dbReference type="InterPro" id="IPR041685">
    <property type="entry name" value="AAA_GajA/Old/RecF-like"/>
</dbReference>
<reference evidence="4" key="1">
    <citation type="journal article" date="2019" name="Int. J. Syst. Evol. Microbiol.">
        <title>The Global Catalogue of Microorganisms (GCM) 10K type strain sequencing project: providing services to taxonomists for standard genome sequencing and annotation.</title>
        <authorList>
            <consortium name="The Broad Institute Genomics Platform"/>
            <consortium name="The Broad Institute Genome Sequencing Center for Infectious Disease"/>
            <person name="Wu L."/>
            <person name="Ma J."/>
        </authorList>
    </citation>
    <scope>NUCLEOTIDE SEQUENCE [LARGE SCALE GENOMIC DNA]</scope>
    <source>
        <strain evidence="4">KCTC 13128</strain>
    </source>
</reference>
<accession>A0ABV7CW75</accession>
<evidence type="ECO:0000313" key="4">
    <source>
        <dbReference type="Proteomes" id="UP001595279"/>
    </source>
</evidence>
<dbReference type="Pfam" id="PF12476">
    <property type="entry name" value="DUF3696"/>
    <property type="match status" value="1"/>
</dbReference>
<dbReference type="PANTHER" id="PTHR43581">
    <property type="entry name" value="ATP/GTP PHOSPHATASE"/>
    <property type="match status" value="1"/>
</dbReference>
<protein>
    <submittedName>
        <fullName evidence="3">DUF3696 domain-containing protein</fullName>
    </submittedName>
</protein>
<dbReference type="Pfam" id="PF13175">
    <property type="entry name" value="AAA_15"/>
    <property type="match status" value="1"/>
</dbReference>
<name>A0ABV7CW75_9BACI</name>
<dbReference type="Gene3D" id="3.40.50.300">
    <property type="entry name" value="P-loop containing nucleotide triphosphate hydrolases"/>
    <property type="match status" value="2"/>
</dbReference>
<comment type="caution">
    <text evidence="3">The sequence shown here is derived from an EMBL/GenBank/DDBJ whole genome shotgun (WGS) entry which is preliminary data.</text>
</comment>
<dbReference type="RefSeq" id="WP_390272201.1">
    <property type="nucleotide sequence ID" value="NZ_JBHRSA010000042.1"/>
</dbReference>
<feature type="domain" description="DUF3696" evidence="1">
    <location>
        <begin position="573"/>
        <end position="619"/>
    </location>
</feature>
<dbReference type="InterPro" id="IPR022532">
    <property type="entry name" value="DUF3696"/>
</dbReference>
<feature type="domain" description="Endonuclease GajA/Old nuclease/RecF-like AAA" evidence="2">
    <location>
        <begin position="1"/>
        <end position="558"/>
    </location>
</feature>
<evidence type="ECO:0000259" key="1">
    <source>
        <dbReference type="Pfam" id="PF12476"/>
    </source>
</evidence>
<evidence type="ECO:0000313" key="3">
    <source>
        <dbReference type="EMBL" id="MFC3040702.1"/>
    </source>
</evidence>
<dbReference type="InterPro" id="IPR027417">
    <property type="entry name" value="P-loop_NTPase"/>
</dbReference>
<dbReference type="EMBL" id="JBHRSA010000042">
    <property type="protein sequence ID" value="MFC3040702.1"/>
    <property type="molecule type" value="Genomic_DNA"/>
</dbReference>
<sequence length="632" mass="72821">MITNIGLVNFKIFKYLENIELAPITILSGQNSGGKSTIIQSLLLLKQTIENPVSDETLILNGAYISLGDFKDIFNNVAAEDEKLGFSITFRSNESELDNETYEIYDELNNTNLNDYSVIDLSLNYKNTSNTQHNIQDAPYLLNSTIKGEIEGFPFELSIDRKQNLRREILNKYDVINKKAFLDSPDLYSLSKCKGIELDFRREVNKKDIISVNTNTFLPDKLFCKFNLHLAKFKNEVLNNVITTILDSFPEVVDDSKKNKFNNYRLLKIYSRKLRNTPTTEEENNYTILQIEEYLETILGDFNLSEIYSLIKIFLYRMDNEKLDYILNYLSKSYNGLEQIRNMKENIRKLPINSLRISNDNKTLTNFRGINSYIRKRFASIYYLGPLREAPKVYYNRYGSHDPMYVGPRGENVAFVLKHYSKREITAILPPKNGEEFNLNQLIPEVTTLGEAVKEWLAYIGVAHEVSVNSVGKLGLSLQANVDGRSNSDLTNVGVGVSQVLPIIVLGLSSRETNTILLFEQPELHLHPYVQSRLGDFFVSLQMLGKQVIAETHSEYLINRMRLHIAKGKIRYNDDLKIYFCEKDEGDSAHFTKVQIDNYGSIDYYPEGFFDETEKQLEKIMLAAFERDDLHE</sequence>
<dbReference type="PANTHER" id="PTHR43581:SF2">
    <property type="entry name" value="EXCINUCLEASE ATPASE SUBUNIT"/>
    <property type="match status" value="1"/>
</dbReference>
<gene>
    <name evidence="3" type="ORF">ACFOGI_10625</name>
</gene>
<organism evidence="3 4">
    <name type="scientific">Virgibacillus xinjiangensis</name>
    <dbReference type="NCBI Taxonomy" id="393090"/>
    <lineage>
        <taxon>Bacteria</taxon>
        <taxon>Bacillati</taxon>
        <taxon>Bacillota</taxon>
        <taxon>Bacilli</taxon>
        <taxon>Bacillales</taxon>
        <taxon>Bacillaceae</taxon>
        <taxon>Virgibacillus</taxon>
    </lineage>
</organism>
<dbReference type="SUPFAM" id="SSF52540">
    <property type="entry name" value="P-loop containing nucleoside triphosphate hydrolases"/>
    <property type="match status" value="1"/>
</dbReference>
<dbReference type="Proteomes" id="UP001595279">
    <property type="component" value="Unassembled WGS sequence"/>
</dbReference>
<evidence type="ECO:0000259" key="2">
    <source>
        <dbReference type="Pfam" id="PF13175"/>
    </source>
</evidence>